<comment type="similarity">
    <text evidence="1 4">Belongs to the UPF0677 family.</text>
</comment>
<accession>A0ABT5C0I7</accession>
<dbReference type="GO" id="GO:0032259">
    <property type="term" value="P:methylation"/>
    <property type="evidence" value="ECO:0007669"/>
    <property type="project" value="UniProtKB-KW"/>
</dbReference>
<comment type="caution">
    <text evidence="5">The sequence shown here is derived from an EMBL/GenBank/DDBJ whole genome shotgun (WGS) entry which is preliminary data.</text>
</comment>
<dbReference type="Proteomes" id="UP001217485">
    <property type="component" value="Unassembled WGS sequence"/>
</dbReference>
<dbReference type="Gene3D" id="3.40.50.150">
    <property type="entry name" value="Vaccinia Virus protein VP39"/>
    <property type="match status" value="1"/>
</dbReference>
<protein>
    <recommendedName>
        <fullName evidence="4">S-adenosyl-L-methionine-dependent methyltransferase</fullName>
        <ecNumber evidence="4">2.1.1.-</ecNumber>
    </recommendedName>
</protein>
<keyword evidence="6" id="KW-1185">Reference proteome</keyword>
<proteinExistence type="inferred from homology"/>
<dbReference type="Pfam" id="PF04072">
    <property type="entry name" value="LCM"/>
    <property type="match status" value="1"/>
</dbReference>
<dbReference type="PANTHER" id="PTHR43619:SF2">
    <property type="entry name" value="S-ADENOSYL-L-METHIONINE-DEPENDENT METHYLTRANSFERASES SUPERFAMILY PROTEIN"/>
    <property type="match status" value="1"/>
</dbReference>
<dbReference type="SUPFAM" id="SSF53335">
    <property type="entry name" value="S-adenosyl-L-methionine-dependent methyltransferases"/>
    <property type="match status" value="1"/>
</dbReference>
<gene>
    <name evidence="5" type="ORF">POL72_19505</name>
</gene>
<dbReference type="PANTHER" id="PTHR43619">
    <property type="entry name" value="S-ADENOSYL-L-METHIONINE-DEPENDENT METHYLTRANSFERASE YKTD-RELATED"/>
    <property type="match status" value="1"/>
</dbReference>
<dbReference type="NCBIfam" id="TIGR00027">
    <property type="entry name" value="mthyl_TIGR00027"/>
    <property type="match status" value="1"/>
</dbReference>
<reference evidence="5 6" key="1">
    <citation type="submission" date="2023-01" db="EMBL/GenBank/DDBJ databases">
        <title>Minimal conservation of predation-associated metabolite biosynthetic gene clusters underscores biosynthetic potential of Myxococcota including descriptions for ten novel species: Archangium lansinium sp. nov., Myxococcus landrumus sp. nov., Nannocystis bai.</title>
        <authorList>
            <person name="Ahearne A."/>
            <person name="Stevens C."/>
            <person name="Dowd S."/>
        </authorList>
    </citation>
    <scope>NUCLEOTIDE SEQUENCE [LARGE SCALE GENOMIC DNA]</scope>
    <source>
        <strain evidence="5 6">WIWO2</strain>
    </source>
</reference>
<dbReference type="InterPro" id="IPR011610">
    <property type="entry name" value="SAM_mthyl_Trfase_ML2640-like"/>
</dbReference>
<evidence type="ECO:0000256" key="2">
    <source>
        <dbReference type="ARBA" id="ARBA00022603"/>
    </source>
</evidence>
<dbReference type="EMBL" id="JAQNDK010000002">
    <property type="protein sequence ID" value="MDC0679937.1"/>
    <property type="molecule type" value="Genomic_DNA"/>
</dbReference>
<dbReference type="InterPro" id="IPR029063">
    <property type="entry name" value="SAM-dependent_MTases_sf"/>
</dbReference>
<dbReference type="GO" id="GO:0008168">
    <property type="term" value="F:methyltransferase activity"/>
    <property type="evidence" value="ECO:0007669"/>
    <property type="project" value="UniProtKB-KW"/>
</dbReference>
<evidence type="ECO:0000256" key="3">
    <source>
        <dbReference type="ARBA" id="ARBA00022679"/>
    </source>
</evidence>
<keyword evidence="3" id="KW-0808">Transferase</keyword>
<evidence type="ECO:0000313" key="5">
    <source>
        <dbReference type="EMBL" id="MDC0679937.1"/>
    </source>
</evidence>
<name>A0ABT5C0I7_9BACT</name>
<evidence type="ECO:0000313" key="6">
    <source>
        <dbReference type="Proteomes" id="UP001217485"/>
    </source>
</evidence>
<comment type="function">
    <text evidence="4">Exhibits S-adenosyl-L-methionine-dependent methyltransferase activity.</text>
</comment>
<organism evidence="5 6">
    <name type="scientific">Sorangium atrum</name>
    <dbReference type="NCBI Taxonomy" id="2995308"/>
    <lineage>
        <taxon>Bacteria</taxon>
        <taxon>Pseudomonadati</taxon>
        <taxon>Myxococcota</taxon>
        <taxon>Polyangia</taxon>
        <taxon>Polyangiales</taxon>
        <taxon>Polyangiaceae</taxon>
        <taxon>Sorangium</taxon>
    </lineage>
</organism>
<evidence type="ECO:0000256" key="1">
    <source>
        <dbReference type="ARBA" id="ARBA00008138"/>
    </source>
</evidence>
<keyword evidence="2 4" id="KW-0489">Methyltransferase</keyword>
<keyword evidence="4" id="KW-0949">S-adenosyl-L-methionine</keyword>
<evidence type="ECO:0000256" key="4">
    <source>
        <dbReference type="RuleBase" id="RU362030"/>
    </source>
</evidence>
<dbReference type="EC" id="2.1.1.-" evidence="4"/>
<sequence length="282" mass="30526">MKPGRASRTAELVCMGRAAAHGATTVTRFSDPTAMALLPDEVRARVERFRAGVTPKGLRGRLGRAYLERQSKVMVARTVAIDDAIRGATSPQLVILGAGLDGRAWRMPELRDVVVFEVDHPDSQRDKRSRVGALSPCARDIRWVPVDFERDALDGALAKAGHDPARPTTWIWEGVVMYLTPADVEATLAVLAQRSAAGSRLVILYHSPALILRVVGLLVRRLGEPLRSAFTADAMRALLARHGFGVTADEDVHGIGAALSPDVGRATKVAKHLRVVTADRRS</sequence>
<dbReference type="RefSeq" id="WP_272096949.1">
    <property type="nucleotide sequence ID" value="NZ_JAQNDK010000002.1"/>
</dbReference>
<dbReference type="InterPro" id="IPR007213">
    <property type="entry name" value="Ppm1/Ppm2/Tcmp"/>
</dbReference>